<dbReference type="OrthoDB" id="7597176at2"/>
<protein>
    <submittedName>
        <fullName evidence="1">Uncharacterized protein</fullName>
    </submittedName>
</protein>
<dbReference type="RefSeq" id="WP_037451812.1">
    <property type="nucleotide sequence ID" value="NZ_JFHR01000024.1"/>
</dbReference>
<proteinExistence type="predicted"/>
<reference evidence="1 2" key="1">
    <citation type="submission" date="2014-02" db="EMBL/GenBank/DDBJ databases">
        <title>Whole genome sequence of Sphingobium chlorophenolicum NBRC 16172.</title>
        <authorList>
            <person name="Gan H.M."/>
            <person name="Gan H.Y."/>
            <person name="Chew T.H."/>
            <person name="Savka M.A."/>
        </authorList>
    </citation>
    <scope>NUCLEOTIDE SEQUENCE [LARGE SCALE GENOMIC DNA]</scope>
    <source>
        <strain evidence="1 2">NBRC 16172</strain>
    </source>
</reference>
<dbReference type="PATRIC" id="fig|46429.4.peg.2372"/>
<dbReference type="Proteomes" id="UP000028411">
    <property type="component" value="Unassembled WGS sequence"/>
</dbReference>
<evidence type="ECO:0000313" key="1">
    <source>
        <dbReference type="EMBL" id="KEQ53389.1"/>
    </source>
</evidence>
<dbReference type="AlphaFoldDB" id="A0A081RDW6"/>
<sequence length="244" mass="26891">MMENASLGPMNVTPGFTPVNDPKAVEFVQHLTLDTQLDAMLGNPAHFATDSDVNGGIVNVRGAARTSADKLKGITGDLTVTEPVRHEYASKVANGLVATAEATHGILLSRSKDYMAAAENIFGDRFKPNPAREGFYLRAADWMKDEAKNQNGGYANIREAVTDDPDFAVAMYNYSWRLLGLPEKDALMFKERAVEKFAPDALAHIETSHQLEKLAKRYPGFIAKVHSSFYSPLELAKLRTRFTL</sequence>
<comment type="caution">
    <text evidence="1">The sequence shown here is derived from an EMBL/GenBank/DDBJ whole genome shotgun (WGS) entry which is preliminary data.</text>
</comment>
<gene>
    <name evidence="1" type="ORF">BV95_02397</name>
</gene>
<organism evidence="1 2">
    <name type="scientific">Sphingobium chlorophenolicum</name>
    <dbReference type="NCBI Taxonomy" id="46429"/>
    <lineage>
        <taxon>Bacteria</taxon>
        <taxon>Pseudomonadati</taxon>
        <taxon>Pseudomonadota</taxon>
        <taxon>Alphaproteobacteria</taxon>
        <taxon>Sphingomonadales</taxon>
        <taxon>Sphingomonadaceae</taxon>
        <taxon>Sphingobium</taxon>
    </lineage>
</organism>
<accession>A0A081RDW6</accession>
<name>A0A081RDW6_SPHCR</name>
<evidence type="ECO:0000313" key="2">
    <source>
        <dbReference type="Proteomes" id="UP000028411"/>
    </source>
</evidence>
<dbReference type="EMBL" id="JFHR01000024">
    <property type="protein sequence ID" value="KEQ53389.1"/>
    <property type="molecule type" value="Genomic_DNA"/>
</dbReference>